<protein>
    <submittedName>
        <fullName evidence="1">Uncharacterized protein</fullName>
    </submittedName>
</protein>
<dbReference type="EMBL" id="JANQDX010000018">
    <property type="protein sequence ID" value="KAL0907036.1"/>
    <property type="molecule type" value="Genomic_DNA"/>
</dbReference>
<comment type="caution">
    <text evidence="1">The sequence shown here is derived from an EMBL/GenBank/DDBJ whole genome shotgun (WGS) entry which is preliminary data.</text>
</comment>
<accession>A0ABD0U4G3</accession>
<sequence length="64" mass="7100">MPVASFLNSRSVSFRLNSETQSRTPTPATCFLLSLSSSNVVFQANLHQVESCEVVILFLHLFPT</sequence>
<dbReference type="Proteomes" id="UP001552299">
    <property type="component" value="Unassembled WGS sequence"/>
</dbReference>
<name>A0ABD0U4G3_DENTH</name>
<proteinExistence type="predicted"/>
<keyword evidence="2" id="KW-1185">Reference proteome</keyword>
<dbReference type="AlphaFoldDB" id="A0ABD0U4G3"/>
<evidence type="ECO:0000313" key="1">
    <source>
        <dbReference type="EMBL" id="KAL0907036.1"/>
    </source>
</evidence>
<organism evidence="1 2">
    <name type="scientific">Dendrobium thyrsiflorum</name>
    <name type="common">Pinecone-like raceme dendrobium</name>
    <name type="synonym">Orchid</name>
    <dbReference type="NCBI Taxonomy" id="117978"/>
    <lineage>
        <taxon>Eukaryota</taxon>
        <taxon>Viridiplantae</taxon>
        <taxon>Streptophyta</taxon>
        <taxon>Embryophyta</taxon>
        <taxon>Tracheophyta</taxon>
        <taxon>Spermatophyta</taxon>
        <taxon>Magnoliopsida</taxon>
        <taxon>Liliopsida</taxon>
        <taxon>Asparagales</taxon>
        <taxon>Orchidaceae</taxon>
        <taxon>Epidendroideae</taxon>
        <taxon>Malaxideae</taxon>
        <taxon>Dendrobiinae</taxon>
        <taxon>Dendrobium</taxon>
    </lineage>
</organism>
<reference evidence="1 2" key="1">
    <citation type="journal article" date="2024" name="Plant Biotechnol. J.">
        <title>Dendrobium thyrsiflorum genome and its molecular insights into genes involved in important horticultural traits.</title>
        <authorList>
            <person name="Chen B."/>
            <person name="Wang J.Y."/>
            <person name="Zheng P.J."/>
            <person name="Li K.L."/>
            <person name="Liang Y.M."/>
            <person name="Chen X.F."/>
            <person name="Zhang C."/>
            <person name="Zhao X."/>
            <person name="He X."/>
            <person name="Zhang G.Q."/>
            <person name="Liu Z.J."/>
            <person name="Xu Q."/>
        </authorList>
    </citation>
    <scope>NUCLEOTIDE SEQUENCE [LARGE SCALE GENOMIC DNA]</scope>
    <source>
        <strain evidence="1">GZMU011</strain>
    </source>
</reference>
<evidence type="ECO:0000313" key="2">
    <source>
        <dbReference type="Proteomes" id="UP001552299"/>
    </source>
</evidence>
<gene>
    <name evidence="1" type="ORF">M5K25_025574</name>
</gene>